<gene>
    <name evidence="2" type="ORF">QLH32_05330</name>
</gene>
<dbReference type="Pfam" id="PF10734">
    <property type="entry name" value="DUF2523"/>
    <property type="match status" value="1"/>
</dbReference>
<proteinExistence type="predicted"/>
<feature type="transmembrane region" description="Helical" evidence="1">
    <location>
        <begin position="56"/>
        <end position="82"/>
    </location>
</feature>
<keyword evidence="1" id="KW-0812">Transmembrane</keyword>
<sequence length="94" mass="9865">MLKVLWWLLGLLLGSALKRILIGAGLALLSSQMIQTLIDTYINKALSGMSFAGSSAIMFLGLSGADVAISILIGALMARAFIEASKIGLRKITA</sequence>
<dbReference type="EMBL" id="CP125669">
    <property type="protein sequence ID" value="WHP06892.1"/>
    <property type="molecule type" value="Genomic_DNA"/>
</dbReference>
<accession>A0ABY8S8R7</accession>
<keyword evidence="3" id="KW-1185">Reference proteome</keyword>
<dbReference type="RefSeq" id="WP_283268522.1">
    <property type="nucleotide sequence ID" value="NZ_CP125669.1"/>
</dbReference>
<protein>
    <submittedName>
        <fullName evidence="2">DUF2523 domain-containing protein</fullName>
    </submittedName>
</protein>
<organism evidence="2 3">
    <name type="scientific">Acinetobacter corruptisaponis</name>
    <dbReference type="NCBI Taxonomy" id="3045147"/>
    <lineage>
        <taxon>Bacteria</taxon>
        <taxon>Pseudomonadati</taxon>
        <taxon>Pseudomonadota</taxon>
        <taxon>Gammaproteobacteria</taxon>
        <taxon>Moraxellales</taxon>
        <taxon>Moraxellaceae</taxon>
        <taxon>Acinetobacter</taxon>
    </lineage>
</organism>
<evidence type="ECO:0000313" key="2">
    <source>
        <dbReference type="EMBL" id="WHP06892.1"/>
    </source>
</evidence>
<keyword evidence="1" id="KW-1133">Transmembrane helix</keyword>
<name>A0ABY8S8R7_9GAMM</name>
<evidence type="ECO:0000256" key="1">
    <source>
        <dbReference type="SAM" id="Phobius"/>
    </source>
</evidence>
<keyword evidence="1" id="KW-0472">Membrane</keyword>
<dbReference type="InterPro" id="IPR019670">
    <property type="entry name" value="DUF2523"/>
</dbReference>
<reference evidence="2 3" key="1">
    <citation type="submission" date="2023-05" db="EMBL/GenBank/DDBJ databases">
        <title>The complete genome of Acinetobacter sp. nov KCTC 92772.</title>
        <authorList>
            <person name="Zhou G."/>
        </authorList>
    </citation>
    <scope>NUCLEOTIDE SEQUENCE [LARGE SCALE GENOMIC DNA]</scope>
    <source>
        <strain evidence="2 3">KCTC 92772</strain>
    </source>
</reference>
<evidence type="ECO:0000313" key="3">
    <source>
        <dbReference type="Proteomes" id="UP001229836"/>
    </source>
</evidence>
<dbReference type="Proteomes" id="UP001229836">
    <property type="component" value="Chromosome"/>
</dbReference>